<name>A0A7W9TF44_9ACTN</name>
<organism evidence="1 2">
    <name type="scientific">Streptomyces paradoxus</name>
    <dbReference type="NCBI Taxonomy" id="66375"/>
    <lineage>
        <taxon>Bacteria</taxon>
        <taxon>Bacillati</taxon>
        <taxon>Actinomycetota</taxon>
        <taxon>Actinomycetes</taxon>
        <taxon>Kitasatosporales</taxon>
        <taxon>Streptomycetaceae</taxon>
        <taxon>Streptomyces</taxon>
    </lineage>
</organism>
<dbReference type="Proteomes" id="UP000591537">
    <property type="component" value="Unassembled WGS sequence"/>
</dbReference>
<sequence>MSSLTLGGNLDRVRFELADEYSSTVLGRNPIVDGALFAEVDWLTG</sequence>
<gene>
    <name evidence="1" type="ORF">HNR57_004765</name>
</gene>
<accession>A0A7W9TF44</accession>
<dbReference type="RefSeq" id="WP_184562537.1">
    <property type="nucleotide sequence ID" value="NZ_BAAARS010000006.1"/>
</dbReference>
<dbReference type="EMBL" id="JACHGV010000007">
    <property type="protein sequence ID" value="MBB6078823.1"/>
    <property type="molecule type" value="Genomic_DNA"/>
</dbReference>
<evidence type="ECO:0000313" key="1">
    <source>
        <dbReference type="EMBL" id="MBB6078823.1"/>
    </source>
</evidence>
<dbReference type="AlphaFoldDB" id="A0A7W9TF44"/>
<keyword evidence="2" id="KW-1185">Reference proteome</keyword>
<proteinExistence type="predicted"/>
<protein>
    <submittedName>
        <fullName evidence="1">Uncharacterized protein</fullName>
    </submittedName>
</protein>
<evidence type="ECO:0000313" key="2">
    <source>
        <dbReference type="Proteomes" id="UP000591537"/>
    </source>
</evidence>
<reference evidence="1 2" key="1">
    <citation type="submission" date="2020-08" db="EMBL/GenBank/DDBJ databases">
        <title>Genomic Encyclopedia of Type Strains, Phase IV (KMG-IV): sequencing the most valuable type-strain genomes for metagenomic binning, comparative biology and taxonomic classification.</title>
        <authorList>
            <person name="Goeker M."/>
        </authorList>
    </citation>
    <scope>NUCLEOTIDE SEQUENCE [LARGE SCALE GENOMIC DNA]</scope>
    <source>
        <strain evidence="1 2">DSM 43350</strain>
    </source>
</reference>
<comment type="caution">
    <text evidence="1">The sequence shown here is derived from an EMBL/GenBank/DDBJ whole genome shotgun (WGS) entry which is preliminary data.</text>
</comment>